<feature type="compositionally biased region" description="Low complexity" evidence="3">
    <location>
        <begin position="160"/>
        <end position="174"/>
    </location>
</feature>
<keyword evidence="2" id="KW-0677">Repeat</keyword>
<name>A0AA88RF38_9ASTE</name>
<reference evidence="5" key="1">
    <citation type="submission" date="2022-12" db="EMBL/GenBank/DDBJ databases">
        <title>Draft genome assemblies for two species of Escallonia (Escalloniales).</title>
        <authorList>
            <person name="Chanderbali A."/>
            <person name="Dervinis C."/>
            <person name="Anghel I."/>
            <person name="Soltis D."/>
            <person name="Soltis P."/>
            <person name="Zapata F."/>
        </authorList>
    </citation>
    <scope>NUCLEOTIDE SEQUENCE</scope>
    <source>
        <strain evidence="5">UCBG92.1500</strain>
        <tissue evidence="5">Leaf</tissue>
    </source>
</reference>
<feature type="region of interest" description="Disordered" evidence="3">
    <location>
        <begin position="264"/>
        <end position="288"/>
    </location>
</feature>
<proteinExistence type="predicted"/>
<evidence type="ECO:0000313" key="5">
    <source>
        <dbReference type="EMBL" id="KAK2977636.1"/>
    </source>
</evidence>
<sequence length="318" mass="34773">MGRSISIELPPRWCSANFLGFAICAVVQLIGDLKRDPPDRRRTDCIRMKARVVGTDNSEECFMMTTGLVIGATVKVGPTHVLLAYLRFGHVFSPTLPARFQPNNCRLIELLFDYGSVSANNAKRWVVQRGGGRLIYKEDVILEDEMMVRSCPVIGEIPEPSTTDTINPDTTATSEIKPPTHPGDHPAIHHRPGKEPAQSMTTTYPQIPNTLSGQFFEPPPLESSGRSDSPEAGKHFASESDYCDEAAVENSKGEPARERALDILNVDDDPPATKKQKVEASYSPTTASPGLPLSLSLLECANSTSLLLLFHNPFTTVS</sequence>
<dbReference type="Proteomes" id="UP001187471">
    <property type="component" value="Unassembled WGS sequence"/>
</dbReference>
<organism evidence="5 6">
    <name type="scientific">Escallonia rubra</name>
    <dbReference type="NCBI Taxonomy" id="112253"/>
    <lineage>
        <taxon>Eukaryota</taxon>
        <taxon>Viridiplantae</taxon>
        <taxon>Streptophyta</taxon>
        <taxon>Embryophyta</taxon>
        <taxon>Tracheophyta</taxon>
        <taxon>Spermatophyta</taxon>
        <taxon>Magnoliopsida</taxon>
        <taxon>eudicotyledons</taxon>
        <taxon>Gunneridae</taxon>
        <taxon>Pentapetalae</taxon>
        <taxon>asterids</taxon>
        <taxon>campanulids</taxon>
        <taxon>Escalloniales</taxon>
        <taxon>Escalloniaceae</taxon>
        <taxon>Escallonia</taxon>
    </lineage>
</organism>
<dbReference type="Pfam" id="PF20160">
    <property type="entry name" value="C-JID"/>
    <property type="match status" value="1"/>
</dbReference>
<feature type="compositionally biased region" description="Basic and acidic residues" evidence="3">
    <location>
        <begin position="228"/>
        <end position="238"/>
    </location>
</feature>
<evidence type="ECO:0000256" key="1">
    <source>
        <dbReference type="ARBA" id="ARBA00022614"/>
    </source>
</evidence>
<dbReference type="EMBL" id="JAVXUO010001969">
    <property type="protein sequence ID" value="KAK2977636.1"/>
    <property type="molecule type" value="Genomic_DNA"/>
</dbReference>
<evidence type="ECO:0000313" key="6">
    <source>
        <dbReference type="Proteomes" id="UP001187471"/>
    </source>
</evidence>
<gene>
    <name evidence="5" type="ORF">RJ640_002669</name>
</gene>
<keyword evidence="1" id="KW-0433">Leucine-rich repeat</keyword>
<feature type="region of interest" description="Disordered" evidence="3">
    <location>
        <begin position="155"/>
        <end position="241"/>
    </location>
</feature>
<feature type="domain" description="C-JID" evidence="4">
    <location>
        <begin position="1"/>
        <end position="140"/>
    </location>
</feature>
<dbReference type="AlphaFoldDB" id="A0AA88RF38"/>
<evidence type="ECO:0000256" key="2">
    <source>
        <dbReference type="ARBA" id="ARBA00022737"/>
    </source>
</evidence>
<accession>A0AA88RF38</accession>
<feature type="compositionally biased region" description="Polar residues" evidence="3">
    <location>
        <begin position="198"/>
        <end position="213"/>
    </location>
</feature>
<evidence type="ECO:0000256" key="3">
    <source>
        <dbReference type="SAM" id="MobiDB-lite"/>
    </source>
</evidence>
<evidence type="ECO:0000259" key="4">
    <source>
        <dbReference type="Pfam" id="PF20160"/>
    </source>
</evidence>
<keyword evidence="6" id="KW-1185">Reference proteome</keyword>
<comment type="caution">
    <text evidence="5">The sequence shown here is derived from an EMBL/GenBank/DDBJ whole genome shotgun (WGS) entry which is preliminary data.</text>
</comment>
<dbReference type="InterPro" id="IPR045344">
    <property type="entry name" value="C-JID"/>
</dbReference>
<protein>
    <recommendedName>
        <fullName evidence="4">C-JID domain-containing protein</fullName>
    </recommendedName>
</protein>